<name>A0ABQ4X272_9ASTR</name>
<comment type="caution">
    <text evidence="1">The sequence shown here is derived from an EMBL/GenBank/DDBJ whole genome shotgun (WGS) entry which is preliminary data.</text>
</comment>
<reference evidence="1" key="1">
    <citation type="journal article" date="2022" name="Int. J. Mol. Sci.">
        <title>Draft Genome of Tanacetum Coccineum: Genomic Comparison of Closely Related Tanacetum-Family Plants.</title>
        <authorList>
            <person name="Yamashiro T."/>
            <person name="Shiraishi A."/>
            <person name="Nakayama K."/>
            <person name="Satake H."/>
        </authorList>
    </citation>
    <scope>NUCLEOTIDE SEQUENCE</scope>
</reference>
<keyword evidence="2" id="KW-1185">Reference proteome</keyword>
<protein>
    <recommendedName>
        <fullName evidence="3">DUF4216 domain-containing protein</fullName>
    </recommendedName>
</protein>
<evidence type="ECO:0000313" key="2">
    <source>
        <dbReference type="Proteomes" id="UP001151760"/>
    </source>
</evidence>
<sequence length="153" mass="17495">MGWFSRMKQMIRLFSKFHEPSQIRERQMFNATTAKQKVTMPVIVHNLPLITEDGAILLDDQLFLGHNDKVFYCEDPKNKGWSVVRHIKVKDVFDMGSVTGQDVDQGQSDGTFNASHLHRIGDDGDDGEDVTSDMEHDGTTMKRTMWSDGKIMF</sequence>
<reference evidence="1" key="2">
    <citation type="submission" date="2022-01" db="EMBL/GenBank/DDBJ databases">
        <authorList>
            <person name="Yamashiro T."/>
            <person name="Shiraishi A."/>
            <person name="Satake H."/>
            <person name="Nakayama K."/>
        </authorList>
    </citation>
    <scope>NUCLEOTIDE SEQUENCE</scope>
</reference>
<dbReference type="Proteomes" id="UP001151760">
    <property type="component" value="Unassembled WGS sequence"/>
</dbReference>
<organism evidence="1 2">
    <name type="scientific">Tanacetum coccineum</name>
    <dbReference type="NCBI Taxonomy" id="301880"/>
    <lineage>
        <taxon>Eukaryota</taxon>
        <taxon>Viridiplantae</taxon>
        <taxon>Streptophyta</taxon>
        <taxon>Embryophyta</taxon>
        <taxon>Tracheophyta</taxon>
        <taxon>Spermatophyta</taxon>
        <taxon>Magnoliopsida</taxon>
        <taxon>eudicotyledons</taxon>
        <taxon>Gunneridae</taxon>
        <taxon>Pentapetalae</taxon>
        <taxon>asterids</taxon>
        <taxon>campanulids</taxon>
        <taxon>Asterales</taxon>
        <taxon>Asteraceae</taxon>
        <taxon>Asteroideae</taxon>
        <taxon>Anthemideae</taxon>
        <taxon>Anthemidinae</taxon>
        <taxon>Tanacetum</taxon>
    </lineage>
</organism>
<evidence type="ECO:0000313" key="1">
    <source>
        <dbReference type="EMBL" id="GJS59178.1"/>
    </source>
</evidence>
<dbReference type="EMBL" id="BQNB010009131">
    <property type="protein sequence ID" value="GJS59178.1"/>
    <property type="molecule type" value="Genomic_DNA"/>
</dbReference>
<accession>A0ABQ4X272</accession>
<gene>
    <name evidence="1" type="ORF">Tco_0653962</name>
</gene>
<evidence type="ECO:0008006" key="3">
    <source>
        <dbReference type="Google" id="ProtNLM"/>
    </source>
</evidence>
<proteinExistence type="predicted"/>